<evidence type="ECO:0000256" key="9">
    <source>
        <dbReference type="HAMAP-Rule" id="MF_00024"/>
    </source>
</evidence>
<comment type="pathway">
    <text evidence="2 9">Cofactor biosynthesis; adenosylcobalamin biosynthesis.</text>
</comment>
<name>D6U4D0_KTERA</name>
<dbReference type="eggNOG" id="COG1270">
    <property type="taxonomic scope" value="Bacteria"/>
</dbReference>
<sequence>MPETKGQRSVHEALVLLLAVAFDLIGEPAASVHPVVWYGRLIRALESRAPRGQGAQLRYGVIMLLVAFPLVLVPVKLFQGLIGSIEKKAKDYGEARVGLLASAVFIGMALKPFFALRMLVEAGAQVRRSLEQGNLEEAREALRSLVSRDRSHLNPGLVAAAAIESLAENVSDSVVAPLWYYALFGLPGAAFYRLANTFDSLIGYHGKYEYLGKAAARLDDLLNLLPARLSALLIVACAPLYGGSRKEAWRVWRRDAGKTESPNAGHPMSAAAGALGVRLEKVEHYILGEERRNITSAVIVQAERMTWWVGACAFLLALVVRIWRQAGRG</sequence>
<dbReference type="NCBIfam" id="TIGR00380">
    <property type="entry name" value="cobal_cbiB"/>
    <property type="match status" value="1"/>
</dbReference>
<comment type="caution">
    <text evidence="9">Lacks conserved residue(s) required for the propagation of feature annotation.</text>
</comment>
<organism evidence="10 11">
    <name type="scientific">Ktedonobacter racemifer DSM 44963</name>
    <dbReference type="NCBI Taxonomy" id="485913"/>
    <lineage>
        <taxon>Bacteria</taxon>
        <taxon>Bacillati</taxon>
        <taxon>Chloroflexota</taxon>
        <taxon>Ktedonobacteria</taxon>
        <taxon>Ktedonobacterales</taxon>
        <taxon>Ktedonobacteraceae</taxon>
        <taxon>Ktedonobacter</taxon>
    </lineage>
</organism>
<dbReference type="PANTHER" id="PTHR34308">
    <property type="entry name" value="COBALAMIN BIOSYNTHESIS PROTEIN CBIB"/>
    <property type="match status" value="1"/>
</dbReference>
<dbReference type="InParanoid" id="D6U4D0"/>
<accession>D6U4D0</accession>
<comment type="function">
    <text evidence="9">Converts cobyric acid to cobinamide by the addition of aminopropanol on the F carboxylic group.</text>
</comment>
<evidence type="ECO:0000256" key="3">
    <source>
        <dbReference type="ARBA" id="ARBA00006263"/>
    </source>
</evidence>
<evidence type="ECO:0000256" key="5">
    <source>
        <dbReference type="ARBA" id="ARBA00022573"/>
    </source>
</evidence>
<keyword evidence="5 9" id="KW-0169">Cobalamin biosynthesis</keyword>
<evidence type="ECO:0000256" key="8">
    <source>
        <dbReference type="ARBA" id="ARBA00023136"/>
    </source>
</evidence>
<evidence type="ECO:0000313" key="10">
    <source>
        <dbReference type="EMBL" id="EFH81360.1"/>
    </source>
</evidence>
<dbReference type="GO" id="GO:0009236">
    <property type="term" value="P:cobalamin biosynthetic process"/>
    <property type="evidence" value="ECO:0007669"/>
    <property type="project" value="UniProtKB-UniRule"/>
</dbReference>
<dbReference type="STRING" id="485913.Krac_2075"/>
<comment type="caution">
    <text evidence="10">The sequence shown here is derived from an EMBL/GenBank/DDBJ whole genome shotgun (WGS) entry which is preliminary data.</text>
</comment>
<feature type="transmembrane region" description="Helical" evidence="9">
    <location>
        <begin position="57"/>
        <end position="78"/>
    </location>
</feature>
<dbReference type="GO" id="GO:0015420">
    <property type="term" value="F:ABC-type vitamin B12 transporter activity"/>
    <property type="evidence" value="ECO:0007669"/>
    <property type="project" value="UniProtKB-UniRule"/>
</dbReference>
<dbReference type="InterPro" id="IPR004485">
    <property type="entry name" value="Cobalamin_biosynth_CobD/CbiB"/>
</dbReference>
<dbReference type="OrthoDB" id="9811967at2"/>
<dbReference type="GO" id="GO:0005886">
    <property type="term" value="C:plasma membrane"/>
    <property type="evidence" value="ECO:0007669"/>
    <property type="project" value="UniProtKB-SubCell"/>
</dbReference>
<evidence type="ECO:0000256" key="2">
    <source>
        <dbReference type="ARBA" id="ARBA00004953"/>
    </source>
</evidence>
<dbReference type="Pfam" id="PF03186">
    <property type="entry name" value="CobD_Cbib"/>
    <property type="match status" value="1"/>
</dbReference>
<dbReference type="PANTHER" id="PTHR34308:SF1">
    <property type="entry name" value="COBALAMIN BIOSYNTHESIS PROTEIN CBIB"/>
    <property type="match status" value="1"/>
</dbReference>
<dbReference type="HAMAP" id="MF_00024">
    <property type="entry name" value="CobD_CbiB"/>
    <property type="match status" value="1"/>
</dbReference>
<reference evidence="10 11" key="1">
    <citation type="journal article" date="2011" name="Stand. Genomic Sci.">
        <title>Non-contiguous finished genome sequence and contextual data of the filamentous soil bacterium Ktedonobacter racemifer type strain (SOSP1-21).</title>
        <authorList>
            <person name="Chang Y.J."/>
            <person name="Land M."/>
            <person name="Hauser L."/>
            <person name="Chertkov O."/>
            <person name="Del Rio T.G."/>
            <person name="Nolan M."/>
            <person name="Copeland A."/>
            <person name="Tice H."/>
            <person name="Cheng J.F."/>
            <person name="Lucas S."/>
            <person name="Han C."/>
            <person name="Goodwin L."/>
            <person name="Pitluck S."/>
            <person name="Ivanova N."/>
            <person name="Ovchinikova G."/>
            <person name="Pati A."/>
            <person name="Chen A."/>
            <person name="Palaniappan K."/>
            <person name="Mavromatis K."/>
            <person name="Liolios K."/>
            <person name="Brettin T."/>
            <person name="Fiebig A."/>
            <person name="Rohde M."/>
            <person name="Abt B."/>
            <person name="Goker M."/>
            <person name="Detter J.C."/>
            <person name="Woyke T."/>
            <person name="Bristow J."/>
            <person name="Eisen J.A."/>
            <person name="Markowitz V."/>
            <person name="Hugenholtz P."/>
            <person name="Kyrpides N.C."/>
            <person name="Klenk H.P."/>
            <person name="Lapidus A."/>
        </authorList>
    </citation>
    <scope>NUCLEOTIDE SEQUENCE [LARGE SCALE GENOMIC DNA]</scope>
    <source>
        <strain evidence="11">DSM 44963</strain>
    </source>
</reference>
<keyword evidence="4 9" id="KW-1003">Cell membrane</keyword>
<proteinExistence type="inferred from homology"/>
<protein>
    <recommendedName>
        <fullName evidence="9">Cobalamin biosynthesis protein CobD</fullName>
    </recommendedName>
</protein>
<dbReference type="AlphaFoldDB" id="D6U4D0"/>
<comment type="similarity">
    <text evidence="3 9">Belongs to the CobD/CbiB family.</text>
</comment>
<dbReference type="RefSeq" id="WP_007918679.1">
    <property type="nucleotide sequence ID" value="NZ_ADVG01000004.1"/>
</dbReference>
<comment type="subcellular location">
    <subcellularLocation>
        <location evidence="1 9">Cell membrane</location>
        <topology evidence="1 9">Multi-pass membrane protein</topology>
    </subcellularLocation>
</comment>
<dbReference type="Proteomes" id="UP000004508">
    <property type="component" value="Unassembled WGS sequence"/>
</dbReference>
<dbReference type="GO" id="GO:0048472">
    <property type="term" value="F:threonine-phosphate decarboxylase activity"/>
    <property type="evidence" value="ECO:0007669"/>
    <property type="project" value="InterPro"/>
</dbReference>
<evidence type="ECO:0000256" key="4">
    <source>
        <dbReference type="ARBA" id="ARBA00022475"/>
    </source>
</evidence>
<evidence type="ECO:0000313" key="11">
    <source>
        <dbReference type="Proteomes" id="UP000004508"/>
    </source>
</evidence>
<keyword evidence="11" id="KW-1185">Reference proteome</keyword>
<gene>
    <name evidence="9" type="primary">cobD</name>
    <name evidence="10" type="ORF">Krac_2075</name>
</gene>
<keyword evidence="6 9" id="KW-0812">Transmembrane</keyword>
<evidence type="ECO:0000256" key="6">
    <source>
        <dbReference type="ARBA" id="ARBA00022692"/>
    </source>
</evidence>
<feature type="transmembrane region" description="Helical" evidence="9">
    <location>
        <begin position="305"/>
        <end position="323"/>
    </location>
</feature>
<dbReference type="UniPathway" id="UPA00148"/>
<dbReference type="EMBL" id="ADVG01000004">
    <property type="protein sequence ID" value="EFH81360.1"/>
    <property type="molecule type" value="Genomic_DNA"/>
</dbReference>
<feature type="transmembrane region" description="Helical" evidence="9">
    <location>
        <begin position="99"/>
        <end position="120"/>
    </location>
</feature>
<keyword evidence="8 9" id="KW-0472">Membrane</keyword>
<feature type="transmembrane region" description="Helical" evidence="9">
    <location>
        <begin position="221"/>
        <end position="242"/>
    </location>
</feature>
<evidence type="ECO:0000256" key="1">
    <source>
        <dbReference type="ARBA" id="ARBA00004651"/>
    </source>
</evidence>
<evidence type="ECO:0000256" key="7">
    <source>
        <dbReference type="ARBA" id="ARBA00022989"/>
    </source>
</evidence>
<keyword evidence="7 9" id="KW-1133">Transmembrane helix</keyword>